<evidence type="ECO:0000256" key="6">
    <source>
        <dbReference type="ARBA" id="ARBA00022679"/>
    </source>
</evidence>
<dbReference type="SUPFAM" id="SSF47384">
    <property type="entry name" value="Homodimeric domain of signal transducing histidine kinase"/>
    <property type="match status" value="1"/>
</dbReference>
<dbReference type="InterPro" id="IPR003594">
    <property type="entry name" value="HATPase_dom"/>
</dbReference>
<keyword evidence="11 12" id="KW-0472">Membrane</keyword>
<evidence type="ECO:0000256" key="9">
    <source>
        <dbReference type="ARBA" id="ARBA00022840"/>
    </source>
</evidence>
<dbReference type="EMBL" id="CYZX01000013">
    <property type="protein sequence ID" value="CUO70305.1"/>
    <property type="molecule type" value="Genomic_DNA"/>
</dbReference>
<sequence>MTKKISIKATKTLIFIFIFILGFGGVKCDAYDGISFSNITIEDGLSQATVETILQDKKGYIWFGTNNGLNRYNGYDFKVYNHEKGNPSSIINNYIVDLKEDFEGNIWVGTANGISKISSDEETITNYSQGEENGGLSHYNIWEILILRNGKILVSTANGLNFYDEKTDSFKRIFNDDSLSSQMIYSIDEDSEGNIWLATDNGLNMISKETGEITRYYHDDTKNSIAENRIYKVYCDDNGFIWLGTFTKGASRINRKTGEITNYYKDSWGLDKYPGEHIRDFYKDSNGDLWICSSNGLVKYDYNKFILYNNKVYDNRSLVNDTVFTIIEDRTGMLWAGTYAGVSVFDSSNSIVHYKNDPFDSTTISENMIQSIYEDSDGYLWVGTHTKGVDILDGDRKKIKTLSFEDNEIISGNRVNAIKGYKNYIFLATNNGLNIIDRDNKSIKIIKKEEGLETINIRNLWVDDKGYLWIGTIDGIFVMNIDTNKIENVTYILENAETDDYYSGYIFQDSEGIYWIGNFVNGGLTKIDPYTKEVTNYKYDSNNKNSLIDNVVRTIVEDGKGNIWIGTSEGLSVLDKKTNSFTNYTTKDGLPNDTIYGILIDDEDNLWLSTNNGLSRFDILNQKFMNFNITDGLQSNEFNGGAYFKSKSGEFFFGGINGMNSFYPADIKSNNYSENVVFDEFRVNGIKVRDINGKVFSHDQNNIGIQVFLPEYKNSKNIRYYYSLNDDDWMPMDKTTVLFSELSPGKYNFKIKAMNSNGIVSESNELSFKIKMPFLISYPALAFYLIVIIIMIKLHKNKLNRLDTLVDRRTKELRDEMEINKTLFDKIIKLERDKNSYFINLSHELRTPLNVLHTIEQLISTLNKSGNIERSKLDYYMSIMRKNNNRLLRLINNLIDISKMENGKYKIEKEEVDIVYLVEEAALSMKEYIEEKGISLIIDPEVEEKIIRCDGEDIERCILNLISNATKFTPEGGEITVLIEDLNEKVRIVVKDTGIGIPEEFKDLIFNRFDQVVDSDAEVKGGSGLGLTITKQIVTLHKGTIYVESKVGEGSSFIIELPV</sequence>
<dbReference type="FunFam" id="3.30.565.10:FF:000023">
    <property type="entry name" value="PAS domain-containing sensor histidine kinase"/>
    <property type="match status" value="1"/>
</dbReference>
<dbReference type="Gene3D" id="3.30.565.10">
    <property type="entry name" value="Histidine kinase-like ATPase, C-terminal domain"/>
    <property type="match status" value="1"/>
</dbReference>
<accession>A0A174HBQ4</accession>
<evidence type="ECO:0000256" key="10">
    <source>
        <dbReference type="ARBA" id="ARBA00023012"/>
    </source>
</evidence>
<dbReference type="GO" id="GO:0005886">
    <property type="term" value="C:plasma membrane"/>
    <property type="evidence" value="ECO:0007669"/>
    <property type="project" value="UniProtKB-SubCell"/>
</dbReference>
<dbReference type="Pfam" id="PF07494">
    <property type="entry name" value="Reg_prop"/>
    <property type="match status" value="8"/>
</dbReference>
<evidence type="ECO:0000256" key="8">
    <source>
        <dbReference type="ARBA" id="ARBA00022777"/>
    </source>
</evidence>
<dbReference type="AlphaFoldDB" id="A0A174HBQ4"/>
<dbReference type="CDD" id="cd00082">
    <property type="entry name" value="HisKA"/>
    <property type="match status" value="1"/>
</dbReference>
<dbReference type="InterPro" id="IPR004358">
    <property type="entry name" value="Sig_transdc_His_kin-like_C"/>
</dbReference>
<dbReference type="GO" id="GO:0000155">
    <property type="term" value="F:phosphorelay sensor kinase activity"/>
    <property type="evidence" value="ECO:0007669"/>
    <property type="project" value="InterPro"/>
</dbReference>
<dbReference type="InterPro" id="IPR003961">
    <property type="entry name" value="FN3_dom"/>
</dbReference>
<dbReference type="EC" id="2.7.13.3" evidence="3"/>
<dbReference type="Pfam" id="PF07495">
    <property type="entry name" value="Y_Y_Y"/>
    <property type="match status" value="1"/>
</dbReference>
<keyword evidence="9" id="KW-0067">ATP-binding</keyword>
<keyword evidence="7" id="KW-0547">Nucleotide-binding</keyword>
<dbReference type="Proteomes" id="UP000095594">
    <property type="component" value="Unassembled WGS sequence"/>
</dbReference>
<keyword evidence="5" id="KW-0597">Phosphoprotein</keyword>
<dbReference type="PANTHER" id="PTHR43547:SF2">
    <property type="entry name" value="HYBRID SIGNAL TRANSDUCTION HISTIDINE KINASE C"/>
    <property type="match status" value="1"/>
</dbReference>
<dbReference type="InterPro" id="IPR036097">
    <property type="entry name" value="HisK_dim/P_sf"/>
</dbReference>
<feature type="transmembrane region" description="Helical" evidence="12">
    <location>
        <begin position="772"/>
        <end position="792"/>
    </location>
</feature>
<name>A0A174HBQ4_9CLOT</name>
<evidence type="ECO:0000256" key="12">
    <source>
        <dbReference type="SAM" id="Phobius"/>
    </source>
</evidence>
<evidence type="ECO:0000256" key="7">
    <source>
        <dbReference type="ARBA" id="ARBA00022741"/>
    </source>
</evidence>
<dbReference type="InterPro" id="IPR036890">
    <property type="entry name" value="HATPase_C_sf"/>
</dbReference>
<dbReference type="InterPro" id="IPR015943">
    <property type="entry name" value="WD40/YVTN_repeat-like_dom_sf"/>
</dbReference>
<comment type="catalytic activity">
    <reaction evidence="1">
        <text>ATP + protein L-histidine = ADP + protein N-phospho-L-histidine.</text>
        <dbReference type="EC" id="2.7.13.3"/>
    </reaction>
</comment>
<dbReference type="RefSeq" id="WP_055266330.1">
    <property type="nucleotide sequence ID" value="NZ_CABIXQ010000013.1"/>
</dbReference>
<dbReference type="PROSITE" id="PS50109">
    <property type="entry name" value="HIS_KIN"/>
    <property type="match status" value="1"/>
</dbReference>
<dbReference type="InterPro" id="IPR011123">
    <property type="entry name" value="Y_Y_Y"/>
</dbReference>
<reference evidence="14 15" key="1">
    <citation type="submission" date="2015-09" db="EMBL/GenBank/DDBJ databases">
        <authorList>
            <consortium name="Pathogen Informatics"/>
        </authorList>
    </citation>
    <scope>NUCLEOTIDE SEQUENCE [LARGE SCALE GENOMIC DNA]</scope>
    <source>
        <strain evidence="14 15">2789STDY5834856</strain>
    </source>
</reference>
<dbReference type="Pfam" id="PF00512">
    <property type="entry name" value="HisKA"/>
    <property type="match status" value="1"/>
</dbReference>
<dbReference type="GO" id="GO:0005524">
    <property type="term" value="F:ATP binding"/>
    <property type="evidence" value="ECO:0007669"/>
    <property type="project" value="UniProtKB-KW"/>
</dbReference>
<dbReference type="SMART" id="SM00387">
    <property type="entry name" value="HATPase_c"/>
    <property type="match status" value="1"/>
</dbReference>
<evidence type="ECO:0000313" key="15">
    <source>
        <dbReference type="Proteomes" id="UP000095594"/>
    </source>
</evidence>
<evidence type="ECO:0000256" key="5">
    <source>
        <dbReference type="ARBA" id="ARBA00022553"/>
    </source>
</evidence>
<dbReference type="InterPro" id="IPR011110">
    <property type="entry name" value="Reg_prop"/>
</dbReference>
<dbReference type="SUPFAM" id="SSF55874">
    <property type="entry name" value="ATPase domain of HSP90 chaperone/DNA topoisomerase II/histidine kinase"/>
    <property type="match status" value="1"/>
</dbReference>
<dbReference type="InterPro" id="IPR005467">
    <property type="entry name" value="His_kinase_dom"/>
</dbReference>
<dbReference type="Pfam" id="PF02518">
    <property type="entry name" value="HATPase_c"/>
    <property type="match status" value="1"/>
</dbReference>
<gene>
    <name evidence="14" type="primary">phoR_11</name>
    <name evidence="14" type="ORF">ERS852471_02090</name>
</gene>
<dbReference type="SUPFAM" id="SSF63829">
    <property type="entry name" value="Calcium-dependent phosphotriesterase"/>
    <property type="match status" value="4"/>
</dbReference>
<organism evidence="14 15">
    <name type="scientific">Clostridium disporicum</name>
    <dbReference type="NCBI Taxonomy" id="84024"/>
    <lineage>
        <taxon>Bacteria</taxon>
        <taxon>Bacillati</taxon>
        <taxon>Bacillota</taxon>
        <taxon>Clostridia</taxon>
        <taxon>Eubacteriales</taxon>
        <taxon>Clostridiaceae</taxon>
        <taxon>Clostridium</taxon>
    </lineage>
</organism>
<dbReference type="Gene3D" id="1.10.287.130">
    <property type="match status" value="1"/>
</dbReference>
<dbReference type="Gene3D" id="2.130.10.10">
    <property type="entry name" value="YVTN repeat-like/Quinoprotein amine dehydrogenase"/>
    <property type="match status" value="2"/>
</dbReference>
<dbReference type="Gene3D" id="2.60.40.10">
    <property type="entry name" value="Immunoglobulins"/>
    <property type="match status" value="1"/>
</dbReference>
<dbReference type="PRINTS" id="PR00344">
    <property type="entry name" value="BCTRLSENSOR"/>
</dbReference>
<evidence type="ECO:0000256" key="2">
    <source>
        <dbReference type="ARBA" id="ARBA00004236"/>
    </source>
</evidence>
<evidence type="ECO:0000256" key="11">
    <source>
        <dbReference type="ARBA" id="ARBA00023136"/>
    </source>
</evidence>
<evidence type="ECO:0000256" key="1">
    <source>
        <dbReference type="ARBA" id="ARBA00000085"/>
    </source>
</evidence>
<keyword evidence="12" id="KW-0812">Transmembrane</keyword>
<comment type="subcellular location">
    <subcellularLocation>
        <location evidence="2">Cell membrane</location>
    </subcellularLocation>
</comment>
<evidence type="ECO:0000256" key="3">
    <source>
        <dbReference type="ARBA" id="ARBA00012438"/>
    </source>
</evidence>
<dbReference type="PANTHER" id="PTHR43547">
    <property type="entry name" value="TWO-COMPONENT HISTIDINE KINASE"/>
    <property type="match status" value="1"/>
</dbReference>
<keyword evidence="8 14" id="KW-0418">Kinase</keyword>
<dbReference type="CDD" id="cd00063">
    <property type="entry name" value="FN3"/>
    <property type="match status" value="1"/>
</dbReference>
<dbReference type="InterPro" id="IPR013783">
    <property type="entry name" value="Ig-like_fold"/>
</dbReference>
<evidence type="ECO:0000313" key="14">
    <source>
        <dbReference type="EMBL" id="CUO70305.1"/>
    </source>
</evidence>
<dbReference type="SMART" id="SM00388">
    <property type="entry name" value="HisKA"/>
    <property type="match status" value="1"/>
</dbReference>
<keyword evidence="6 14" id="KW-0808">Transferase</keyword>
<proteinExistence type="predicted"/>
<dbReference type="InterPro" id="IPR003661">
    <property type="entry name" value="HisK_dim/P_dom"/>
</dbReference>
<evidence type="ECO:0000256" key="4">
    <source>
        <dbReference type="ARBA" id="ARBA00022475"/>
    </source>
</evidence>
<protein>
    <recommendedName>
        <fullName evidence="3">histidine kinase</fullName>
        <ecNumber evidence="3">2.7.13.3</ecNumber>
    </recommendedName>
</protein>
<keyword evidence="4" id="KW-1003">Cell membrane</keyword>
<feature type="domain" description="Histidine kinase" evidence="13">
    <location>
        <begin position="840"/>
        <end position="1059"/>
    </location>
</feature>
<evidence type="ECO:0000259" key="13">
    <source>
        <dbReference type="PROSITE" id="PS50109"/>
    </source>
</evidence>
<keyword evidence="10" id="KW-0902">Two-component regulatory system</keyword>
<keyword evidence="12" id="KW-1133">Transmembrane helix</keyword>
<dbReference type="OrthoDB" id="9813394at2"/>